<reference evidence="1" key="1">
    <citation type="submission" date="2014-09" db="EMBL/GenBank/DDBJ databases">
        <authorList>
            <person name="Magalhaes I.L.F."/>
            <person name="Oliveira U."/>
            <person name="Santos F.R."/>
            <person name="Vidigal T.H.D.A."/>
            <person name="Brescovit A.D."/>
            <person name="Santos A.J."/>
        </authorList>
    </citation>
    <scope>NUCLEOTIDE SEQUENCE</scope>
    <source>
        <tissue evidence="1">Shoot tissue taken approximately 20 cm above the soil surface</tissue>
    </source>
</reference>
<dbReference type="EMBL" id="GBRH01216577">
    <property type="protein sequence ID" value="JAD81318.1"/>
    <property type="molecule type" value="Transcribed_RNA"/>
</dbReference>
<sequence>MLVDECLFTWLMVDLGEELWRFLIVALAGLIHLWGAPFHQQWLLEAARFLLEKMKQLSASHSLLLCSLGFDPTSSKVNGIFCTHRFSACGPVPFWMLLLLFRKQKVWNLWIGFSPNDGC</sequence>
<protein>
    <submittedName>
        <fullName evidence="1">Uncharacterized protein</fullName>
    </submittedName>
</protein>
<organism evidence="1">
    <name type="scientific">Arundo donax</name>
    <name type="common">Giant reed</name>
    <name type="synonym">Donax arundinaceus</name>
    <dbReference type="NCBI Taxonomy" id="35708"/>
    <lineage>
        <taxon>Eukaryota</taxon>
        <taxon>Viridiplantae</taxon>
        <taxon>Streptophyta</taxon>
        <taxon>Embryophyta</taxon>
        <taxon>Tracheophyta</taxon>
        <taxon>Spermatophyta</taxon>
        <taxon>Magnoliopsida</taxon>
        <taxon>Liliopsida</taxon>
        <taxon>Poales</taxon>
        <taxon>Poaceae</taxon>
        <taxon>PACMAD clade</taxon>
        <taxon>Arundinoideae</taxon>
        <taxon>Arundineae</taxon>
        <taxon>Arundo</taxon>
    </lineage>
</organism>
<proteinExistence type="predicted"/>
<dbReference type="AlphaFoldDB" id="A0A0A9D3P6"/>
<reference evidence="1" key="2">
    <citation type="journal article" date="2015" name="Data Brief">
        <title>Shoot transcriptome of the giant reed, Arundo donax.</title>
        <authorList>
            <person name="Barrero R.A."/>
            <person name="Guerrero F.D."/>
            <person name="Moolhuijzen P."/>
            <person name="Goolsby J.A."/>
            <person name="Tidwell J."/>
            <person name="Bellgard S.E."/>
            <person name="Bellgard M.I."/>
        </authorList>
    </citation>
    <scope>NUCLEOTIDE SEQUENCE</scope>
    <source>
        <tissue evidence="1">Shoot tissue taken approximately 20 cm above the soil surface</tissue>
    </source>
</reference>
<accession>A0A0A9D3P6</accession>
<evidence type="ECO:0000313" key="1">
    <source>
        <dbReference type="EMBL" id="JAD81318.1"/>
    </source>
</evidence>
<name>A0A0A9D3P6_ARUDO</name>